<protein>
    <submittedName>
        <fullName evidence="1">Uncharacterized protein</fullName>
    </submittedName>
</protein>
<sequence length="82" mass="10173">MSELREPMELEFYPFLSDQSREAVDQFLEKLDPRFRTFAHKRYFECKTIPQIAEEMGYSERNLFKFRKRILMCWYFQSQKVS</sequence>
<proteinExistence type="predicted"/>
<dbReference type="OrthoDB" id="1808526at2"/>
<organism evidence="1 2">
    <name type="scientific">Desulfosporosinus metallidurans</name>
    <dbReference type="NCBI Taxonomy" id="1888891"/>
    <lineage>
        <taxon>Bacteria</taxon>
        <taxon>Bacillati</taxon>
        <taxon>Bacillota</taxon>
        <taxon>Clostridia</taxon>
        <taxon>Eubacteriales</taxon>
        <taxon>Desulfitobacteriaceae</taxon>
        <taxon>Desulfosporosinus</taxon>
    </lineage>
</organism>
<evidence type="ECO:0000313" key="2">
    <source>
        <dbReference type="Proteomes" id="UP000186102"/>
    </source>
</evidence>
<comment type="caution">
    <text evidence="1">The sequence shown here is derived from an EMBL/GenBank/DDBJ whole genome shotgun (WGS) entry which is preliminary data.</text>
</comment>
<dbReference type="STRING" id="1888891.DSOL_3273"/>
<dbReference type="Proteomes" id="UP000186102">
    <property type="component" value="Unassembled WGS sequence"/>
</dbReference>
<name>A0A1Q8QRE5_9FIRM</name>
<dbReference type="RefSeq" id="WP_075365786.1">
    <property type="nucleotide sequence ID" value="NZ_MLBF01000028.1"/>
</dbReference>
<dbReference type="Gene3D" id="1.10.10.10">
    <property type="entry name" value="Winged helix-like DNA-binding domain superfamily/Winged helix DNA-binding domain"/>
    <property type="match status" value="1"/>
</dbReference>
<dbReference type="InterPro" id="IPR013324">
    <property type="entry name" value="RNA_pol_sigma_r3/r4-like"/>
</dbReference>
<dbReference type="EMBL" id="MLBF01000028">
    <property type="protein sequence ID" value="OLN29933.1"/>
    <property type="molecule type" value="Genomic_DNA"/>
</dbReference>
<accession>A0A1Q8QRE5</accession>
<dbReference type="AlphaFoldDB" id="A0A1Q8QRE5"/>
<gene>
    <name evidence="1" type="ORF">DSOL_3273</name>
</gene>
<dbReference type="SUPFAM" id="SSF88659">
    <property type="entry name" value="Sigma3 and sigma4 domains of RNA polymerase sigma factors"/>
    <property type="match status" value="1"/>
</dbReference>
<keyword evidence="2" id="KW-1185">Reference proteome</keyword>
<reference evidence="1 2" key="1">
    <citation type="submission" date="2016-09" db="EMBL/GenBank/DDBJ databases">
        <title>Complete genome of Desulfosporosinus sp. OL.</title>
        <authorList>
            <person name="Mardanov A."/>
            <person name="Beletsky A."/>
            <person name="Panova A."/>
            <person name="Karnachuk O."/>
            <person name="Ravin N."/>
        </authorList>
    </citation>
    <scope>NUCLEOTIDE SEQUENCE [LARGE SCALE GENOMIC DNA]</scope>
    <source>
        <strain evidence="1 2">OL</strain>
    </source>
</reference>
<evidence type="ECO:0000313" key="1">
    <source>
        <dbReference type="EMBL" id="OLN29933.1"/>
    </source>
</evidence>
<dbReference type="InterPro" id="IPR036388">
    <property type="entry name" value="WH-like_DNA-bd_sf"/>
</dbReference>